<protein>
    <recommendedName>
        <fullName evidence="2">U6 snRNA m(6)A methyltransferase</fullName>
        <ecNumber evidence="2">2.1.1.346</ecNumber>
    </recommendedName>
</protein>
<feature type="compositionally biased region" description="Basic and acidic residues" evidence="7">
    <location>
        <begin position="435"/>
        <end position="510"/>
    </location>
</feature>
<feature type="non-terminal residue" evidence="8">
    <location>
        <position position="1"/>
    </location>
</feature>
<evidence type="ECO:0000256" key="5">
    <source>
        <dbReference type="ARBA" id="ARBA00022691"/>
    </source>
</evidence>
<evidence type="ECO:0000256" key="3">
    <source>
        <dbReference type="ARBA" id="ARBA00022603"/>
    </source>
</evidence>
<feature type="region of interest" description="Disordered" evidence="7">
    <location>
        <begin position="596"/>
        <end position="623"/>
    </location>
</feature>
<evidence type="ECO:0000313" key="8">
    <source>
        <dbReference type="EMBL" id="PAA52690.1"/>
    </source>
</evidence>
<feature type="binding site" evidence="6">
    <location>
        <position position="193"/>
    </location>
    <ligand>
        <name>S-adenosyl-L-methionine</name>
        <dbReference type="ChEBI" id="CHEBI:59789"/>
    </ligand>
</feature>
<gene>
    <name evidence="8" type="ORF">BOX15_Mlig031447g1</name>
</gene>
<evidence type="ECO:0000256" key="4">
    <source>
        <dbReference type="ARBA" id="ARBA00022679"/>
    </source>
</evidence>
<accession>A0A267DTQ4</accession>
<dbReference type="PANTHER" id="PTHR13393:SF0">
    <property type="entry name" value="RNA N6-ADENOSINE-METHYLTRANSFERASE METTL16"/>
    <property type="match status" value="1"/>
</dbReference>
<feature type="region of interest" description="Disordered" evidence="7">
    <location>
        <begin position="382"/>
        <end position="550"/>
    </location>
</feature>
<dbReference type="CDD" id="cd02440">
    <property type="entry name" value="AdoMet_MTases"/>
    <property type="match status" value="1"/>
</dbReference>
<keyword evidence="9" id="KW-1185">Reference proteome</keyword>
<dbReference type="Gene3D" id="3.40.50.150">
    <property type="entry name" value="Vaccinia Virus protein VP39"/>
    <property type="match status" value="1"/>
</dbReference>
<evidence type="ECO:0000256" key="2">
    <source>
        <dbReference type="ARBA" id="ARBA00012166"/>
    </source>
</evidence>
<dbReference type="STRING" id="282301.A0A267DTQ4"/>
<keyword evidence="4" id="KW-0808">Transferase</keyword>
<keyword evidence="5 6" id="KW-0949">S-adenosyl-L-methionine</keyword>
<sequence>PAAMSMNRFMHHRNRYRREKPDFAQLARDNPSFAAACQLDDRGRVVVNFKLPHQLAALTRALLERDFQLRVELPLDRLIPTLPLRLNYLHWLEDILGVDCSAPEASSSTLRGIDIGTGSCCIYPLLVVRCHPSWRFVATEVDKRNAAYAEENVARNGLQDRVRVALAPADAGPLEFPLSLAEPQEQFDFCMCNPPFFADAAEAQGLLNTRSDSRHPPMSASTAASVESFSSGGEVMFVSRIAQESSRHRDRCRVFTSMLGRKPSLKPLKRLLERLGVASYGTYEFCQGRVMRWGIGWTFQSGVSFPMSEFKRRKLQSRPPLTMQLPQRPAGEAGQPSPDYSLDSVFAWCKRVLKRRLRIDCWDQLNKQGAAGRRLRLSAKEVTWTRQRHRRRHPAAGADKGDAANRSQESELSESDSIRGQGVSRLSDDVIGGQGDKDCDVAKGQKDNKGHDSADGQSDSKDHDVAEGHSDNKGQDNVKGHDVIKSESDSKFSEKDTEGCSPPAEKRPRLEAAAANAGRGPPQPRRQRSPRKLTASSSPSKQATQPKEPPVLVANLALDYNDSGVIEMQLSWLDGSGRELMHQLLLCLKNLYAAAAPSDEEQAEDEHQKAKAASVSAEEAAKE</sequence>
<dbReference type="InterPro" id="IPR017182">
    <property type="entry name" value="METTL16/PsiM"/>
</dbReference>
<dbReference type="Pfam" id="PF05971">
    <property type="entry name" value="Methyltransf_10"/>
    <property type="match status" value="1"/>
</dbReference>
<evidence type="ECO:0000256" key="6">
    <source>
        <dbReference type="PIRSR" id="PIRSR037350-1"/>
    </source>
</evidence>
<dbReference type="EMBL" id="NIVC01003197">
    <property type="protein sequence ID" value="PAA52690.1"/>
    <property type="molecule type" value="Genomic_DNA"/>
</dbReference>
<dbReference type="EC" id="2.1.1.346" evidence="2"/>
<dbReference type="Proteomes" id="UP000215902">
    <property type="component" value="Unassembled WGS sequence"/>
</dbReference>
<feature type="compositionally biased region" description="Low complexity" evidence="7">
    <location>
        <begin position="611"/>
        <end position="623"/>
    </location>
</feature>
<feature type="binding site" evidence="6">
    <location>
        <position position="140"/>
    </location>
    <ligand>
        <name>S-adenosyl-L-methionine</name>
        <dbReference type="ChEBI" id="CHEBI:59789"/>
    </ligand>
</feature>
<keyword evidence="3" id="KW-0489">Methyltransferase</keyword>
<name>A0A267DTQ4_9PLAT</name>
<dbReference type="GO" id="GO:0070475">
    <property type="term" value="P:rRNA base methylation"/>
    <property type="evidence" value="ECO:0007669"/>
    <property type="project" value="TreeGrafter"/>
</dbReference>
<dbReference type="SUPFAM" id="SSF53335">
    <property type="entry name" value="S-adenosyl-L-methionine-dependent methyltransferases"/>
    <property type="match status" value="1"/>
</dbReference>
<dbReference type="PANTHER" id="PTHR13393">
    <property type="entry name" value="SAM-DEPENDENT METHYLTRANSFERASE"/>
    <property type="match status" value="1"/>
</dbReference>
<comment type="similarity">
    <text evidence="1">Belongs to the methyltransferase superfamily. METTL16/RlmF family.</text>
</comment>
<feature type="binding site" evidence="6">
    <location>
        <position position="85"/>
    </location>
    <ligand>
        <name>S-adenosyl-L-methionine</name>
        <dbReference type="ChEBI" id="CHEBI:59789"/>
    </ligand>
</feature>
<feature type="region of interest" description="Disordered" evidence="7">
    <location>
        <begin position="314"/>
        <end position="338"/>
    </location>
</feature>
<evidence type="ECO:0000256" key="7">
    <source>
        <dbReference type="SAM" id="MobiDB-lite"/>
    </source>
</evidence>
<dbReference type="AlphaFoldDB" id="A0A267DTQ4"/>
<reference evidence="8 9" key="1">
    <citation type="submission" date="2017-06" db="EMBL/GenBank/DDBJ databases">
        <title>A platform for efficient transgenesis in Macrostomum lignano, a flatworm model organism for stem cell research.</title>
        <authorList>
            <person name="Berezikov E."/>
        </authorList>
    </citation>
    <scope>NUCLEOTIDE SEQUENCE [LARGE SCALE GENOMIC DNA]</scope>
    <source>
        <strain evidence="8">DV1</strain>
        <tissue evidence="8">Whole organism</tissue>
    </source>
</reference>
<comment type="caution">
    <text evidence="8">The sequence shown here is derived from an EMBL/GenBank/DDBJ whole genome shotgun (WGS) entry which is preliminary data.</text>
</comment>
<dbReference type="PIRSF" id="PIRSF037350">
    <property type="entry name" value="Mtase_ZK1128_prd"/>
    <property type="match status" value="1"/>
</dbReference>
<proteinExistence type="inferred from homology"/>
<feature type="binding site" evidence="6">
    <location>
        <position position="116"/>
    </location>
    <ligand>
        <name>S-adenosyl-L-methionine</name>
        <dbReference type="ChEBI" id="CHEBI:59789"/>
    </ligand>
</feature>
<dbReference type="GO" id="GO:0005634">
    <property type="term" value="C:nucleus"/>
    <property type="evidence" value="ECO:0007669"/>
    <property type="project" value="TreeGrafter"/>
</dbReference>
<dbReference type="InterPro" id="IPR010286">
    <property type="entry name" value="METTL16/RlmF"/>
</dbReference>
<organism evidence="8 9">
    <name type="scientific">Macrostomum lignano</name>
    <dbReference type="NCBI Taxonomy" id="282301"/>
    <lineage>
        <taxon>Eukaryota</taxon>
        <taxon>Metazoa</taxon>
        <taxon>Spiralia</taxon>
        <taxon>Lophotrochozoa</taxon>
        <taxon>Platyhelminthes</taxon>
        <taxon>Rhabditophora</taxon>
        <taxon>Macrostomorpha</taxon>
        <taxon>Macrostomida</taxon>
        <taxon>Macrostomidae</taxon>
        <taxon>Macrostomum</taxon>
    </lineage>
</organism>
<feature type="compositionally biased region" description="Polar residues" evidence="7">
    <location>
        <begin position="534"/>
        <end position="545"/>
    </location>
</feature>
<dbReference type="InterPro" id="IPR029063">
    <property type="entry name" value="SAM-dependent_MTases_sf"/>
</dbReference>
<dbReference type="OrthoDB" id="514248at2759"/>
<evidence type="ECO:0000256" key="1">
    <source>
        <dbReference type="ARBA" id="ARBA00005878"/>
    </source>
</evidence>
<evidence type="ECO:0000313" key="9">
    <source>
        <dbReference type="Proteomes" id="UP000215902"/>
    </source>
</evidence>
<feature type="compositionally biased region" description="Low complexity" evidence="7">
    <location>
        <begin position="511"/>
        <end position="520"/>
    </location>
</feature>
<dbReference type="GO" id="GO:0120048">
    <property type="term" value="F:U6 snRNA (adenine-(43)-N(6))-methyltransferase activity"/>
    <property type="evidence" value="ECO:0007669"/>
    <property type="project" value="UniProtKB-EC"/>
</dbReference>